<evidence type="ECO:0000256" key="3">
    <source>
        <dbReference type="ARBA" id="ARBA00008212"/>
    </source>
</evidence>
<evidence type="ECO:0000313" key="16">
    <source>
        <dbReference type="Proteomes" id="UP000826195"/>
    </source>
</evidence>
<comment type="pathway">
    <text evidence="2">Protein modification; protein sumoylation.</text>
</comment>
<keyword evidence="10" id="KW-0539">Nucleus</keyword>
<proteinExistence type="inferred from homology"/>
<keyword evidence="16" id="KW-1185">Reference proteome</keyword>
<feature type="domain" description="SP-RING-type" evidence="14">
    <location>
        <begin position="122"/>
        <end position="201"/>
    </location>
</feature>
<reference evidence="15 16" key="1">
    <citation type="journal article" date="2021" name="J. Hered.">
        <title>A chromosome-level genome assembly of the parasitoid wasp, Cotesia glomerata (Hymenoptera: Braconidae).</title>
        <authorList>
            <person name="Pinto B.J."/>
            <person name="Weis J.J."/>
            <person name="Gamble T."/>
            <person name="Ode P.J."/>
            <person name="Paul R."/>
            <person name="Zaspel J.M."/>
        </authorList>
    </citation>
    <scope>NUCLEOTIDE SEQUENCE [LARGE SCALE GENOMIC DNA]</scope>
    <source>
        <strain evidence="15">CgM1</strain>
    </source>
</reference>
<keyword evidence="9" id="KW-0862">Zinc</keyword>
<dbReference type="InterPro" id="IPR026846">
    <property type="entry name" value="Nse2(Mms21)"/>
</dbReference>
<dbReference type="SUPFAM" id="SSF57850">
    <property type="entry name" value="RING/U-box"/>
    <property type="match status" value="1"/>
</dbReference>
<dbReference type="Proteomes" id="UP000826195">
    <property type="component" value="Unassembled WGS sequence"/>
</dbReference>
<dbReference type="GO" id="GO:0000724">
    <property type="term" value="P:double-strand break repair via homologous recombination"/>
    <property type="evidence" value="ECO:0007669"/>
    <property type="project" value="InterPro"/>
</dbReference>
<sequence>MSEFEKLLPNICDSIAKTAAHVISYADDDSKQELLDALRSNVQNYTKNSQKFQNINALISRLSSGSSDTDIEEILKNFNDGVSSFQPDSSRNEFLKQYDTRVADLKKNLAGEKSTEGGGDDEDADMQMTEEDGANLICPISKLRMTEPMKNNICGHVYDKASIIALLSGNAATRCPIVGCSNKKHLIMEDLTSDIVRQMCM</sequence>
<keyword evidence="8" id="KW-0833">Ubl conjugation pathway</keyword>
<evidence type="ECO:0000256" key="9">
    <source>
        <dbReference type="ARBA" id="ARBA00022833"/>
    </source>
</evidence>
<evidence type="ECO:0000256" key="10">
    <source>
        <dbReference type="ARBA" id="ARBA00023242"/>
    </source>
</evidence>
<evidence type="ECO:0000256" key="1">
    <source>
        <dbReference type="ARBA" id="ARBA00004123"/>
    </source>
</evidence>
<evidence type="ECO:0000256" key="6">
    <source>
        <dbReference type="ARBA" id="ARBA00022723"/>
    </source>
</evidence>
<evidence type="ECO:0000259" key="14">
    <source>
        <dbReference type="PROSITE" id="PS51044"/>
    </source>
</evidence>
<dbReference type="Pfam" id="PF11789">
    <property type="entry name" value="zf-Nse"/>
    <property type="match status" value="1"/>
</dbReference>
<dbReference type="CDD" id="cd16651">
    <property type="entry name" value="SPL-RING_NSE2"/>
    <property type="match status" value="1"/>
</dbReference>
<keyword evidence="6" id="KW-0479">Metal-binding</keyword>
<evidence type="ECO:0000256" key="4">
    <source>
        <dbReference type="ARBA" id="ARBA00020923"/>
    </source>
</evidence>
<dbReference type="GO" id="GO:0061665">
    <property type="term" value="F:SUMO ligase activity"/>
    <property type="evidence" value="ECO:0007669"/>
    <property type="project" value="TreeGrafter"/>
</dbReference>
<evidence type="ECO:0000256" key="7">
    <source>
        <dbReference type="ARBA" id="ARBA00022771"/>
    </source>
</evidence>
<dbReference type="InterPro" id="IPR004181">
    <property type="entry name" value="Znf_MIZ"/>
</dbReference>
<comment type="subcellular location">
    <subcellularLocation>
        <location evidence="1">Nucleus</location>
    </subcellularLocation>
</comment>
<evidence type="ECO:0000256" key="5">
    <source>
        <dbReference type="ARBA" id="ARBA00022679"/>
    </source>
</evidence>
<gene>
    <name evidence="15" type="ORF">KQX54_013990</name>
</gene>
<dbReference type="GO" id="GO:0008270">
    <property type="term" value="F:zinc ion binding"/>
    <property type="evidence" value="ECO:0007669"/>
    <property type="project" value="UniProtKB-KW"/>
</dbReference>
<dbReference type="AlphaFoldDB" id="A0AAV7IUN9"/>
<keyword evidence="7 13" id="KW-0863">Zinc-finger</keyword>
<accession>A0AAV7IUN9</accession>
<keyword evidence="5" id="KW-0808">Transferase</keyword>
<evidence type="ECO:0000256" key="13">
    <source>
        <dbReference type="PROSITE-ProRule" id="PRU00452"/>
    </source>
</evidence>
<evidence type="ECO:0000256" key="2">
    <source>
        <dbReference type="ARBA" id="ARBA00004718"/>
    </source>
</evidence>
<dbReference type="GO" id="GO:0016925">
    <property type="term" value="P:protein sumoylation"/>
    <property type="evidence" value="ECO:0007669"/>
    <property type="project" value="TreeGrafter"/>
</dbReference>
<dbReference type="PROSITE" id="PS51044">
    <property type="entry name" value="ZF_SP_RING"/>
    <property type="match status" value="1"/>
</dbReference>
<protein>
    <recommendedName>
        <fullName evidence="4">E3 SUMO-protein ligase NSE2</fullName>
    </recommendedName>
    <alternativeName>
        <fullName evidence="11">E3 SUMO-protein transferase NSE2</fullName>
    </alternativeName>
    <alternativeName>
        <fullName evidence="12">Non-structural maintenance of chromosomes element 2 homolog</fullName>
    </alternativeName>
</protein>
<dbReference type="EMBL" id="JAHXZJ010000747">
    <property type="protein sequence ID" value="KAH0558038.1"/>
    <property type="molecule type" value="Genomic_DNA"/>
</dbReference>
<evidence type="ECO:0000256" key="12">
    <source>
        <dbReference type="ARBA" id="ARBA00032533"/>
    </source>
</evidence>
<dbReference type="Gene3D" id="3.30.40.10">
    <property type="entry name" value="Zinc/RING finger domain, C3HC4 (zinc finger)"/>
    <property type="match status" value="1"/>
</dbReference>
<evidence type="ECO:0000256" key="11">
    <source>
        <dbReference type="ARBA" id="ARBA00031731"/>
    </source>
</evidence>
<dbReference type="GO" id="GO:0030915">
    <property type="term" value="C:Smc5-Smc6 complex"/>
    <property type="evidence" value="ECO:0007669"/>
    <property type="project" value="InterPro"/>
</dbReference>
<dbReference type="InterPro" id="IPR013083">
    <property type="entry name" value="Znf_RING/FYVE/PHD"/>
</dbReference>
<evidence type="ECO:0000313" key="15">
    <source>
        <dbReference type="EMBL" id="KAH0558038.1"/>
    </source>
</evidence>
<dbReference type="PANTHER" id="PTHR21330:SF1">
    <property type="entry name" value="E3 SUMO-PROTEIN LIGASE NSE2"/>
    <property type="match status" value="1"/>
</dbReference>
<comment type="caution">
    <text evidence="15">The sequence shown here is derived from an EMBL/GenBank/DDBJ whole genome shotgun (WGS) entry which is preliminary data.</text>
</comment>
<organism evidence="15 16">
    <name type="scientific">Cotesia glomerata</name>
    <name type="common">Lepidopteran parasitic wasp</name>
    <name type="synonym">Apanteles glomeratus</name>
    <dbReference type="NCBI Taxonomy" id="32391"/>
    <lineage>
        <taxon>Eukaryota</taxon>
        <taxon>Metazoa</taxon>
        <taxon>Ecdysozoa</taxon>
        <taxon>Arthropoda</taxon>
        <taxon>Hexapoda</taxon>
        <taxon>Insecta</taxon>
        <taxon>Pterygota</taxon>
        <taxon>Neoptera</taxon>
        <taxon>Endopterygota</taxon>
        <taxon>Hymenoptera</taxon>
        <taxon>Apocrita</taxon>
        <taxon>Ichneumonoidea</taxon>
        <taxon>Braconidae</taxon>
        <taxon>Microgastrinae</taxon>
        <taxon>Cotesia</taxon>
    </lineage>
</organism>
<comment type="similarity">
    <text evidence="3">Belongs to the NSE2 family.</text>
</comment>
<evidence type="ECO:0000256" key="8">
    <source>
        <dbReference type="ARBA" id="ARBA00022786"/>
    </source>
</evidence>
<dbReference type="PANTHER" id="PTHR21330">
    <property type="entry name" value="E3 SUMO-PROTEIN LIGASE NSE2"/>
    <property type="match status" value="1"/>
</dbReference>
<name>A0AAV7IUN9_COTGL</name>
<dbReference type="GO" id="GO:0005634">
    <property type="term" value="C:nucleus"/>
    <property type="evidence" value="ECO:0007669"/>
    <property type="project" value="UniProtKB-SubCell"/>
</dbReference>